<name>A0A8H3WAA8_9PEZI</name>
<dbReference type="InterPro" id="IPR050121">
    <property type="entry name" value="Cytochrome_P450_monoxygenase"/>
</dbReference>
<keyword evidence="5 6" id="KW-0408">Iron</keyword>
<dbReference type="GO" id="GO:0004497">
    <property type="term" value="F:monooxygenase activity"/>
    <property type="evidence" value="ECO:0007669"/>
    <property type="project" value="InterPro"/>
</dbReference>
<dbReference type="GO" id="GO:0016705">
    <property type="term" value="F:oxidoreductase activity, acting on paired donors, with incorporation or reduction of molecular oxygen"/>
    <property type="evidence" value="ECO:0007669"/>
    <property type="project" value="InterPro"/>
</dbReference>
<dbReference type="Proteomes" id="UP000434172">
    <property type="component" value="Unassembled WGS sequence"/>
</dbReference>
<keyword evidence="3 6" id="KW-0349">Heme</keyword>
<evidence type="ECO:0000256" key="4">
    <source>
        <dbReference type="ARBA" id="ARBA00022723"/>
    </source>
</evidence>
<dbReference type="PRINTS" id="PR00385">
    <property type="entry name" value="P450"/>
</dbReference>
<dbReference type="InterPro" id="IPR001128">
    <property type="entry name" value="Cyt_P450"/>
</dbReference>
<dbReference type="PROSITE" id="PS00086">
    <property type="entry name" value="CYTOCHROME_P450"/>
    <property type="match status" value="1"/>
</dbReference>
<keyword evidence="4 6" id="KW-0479">Metal-binding</keyword>
<dbReference type="InterPro" id="IPR002401">
    <property type="entry name" value="Cyt_P450_E_grp-I"/>
</dbReference>
<accession>A0A8H3WAA8</accession>
<evidence type="ECO:0000256" key="1">
    <source>
        <dbReference type="ARBA" id="ARBA00001971"/>
    </source>
</evidence>
<comment type="cofactor">
    <cofactor evidence="1 6">
        <name>heme</name>
        <dbReference type="ChEBI" id="CHEBI:30413"/>
    </cofactor>
</comment>
<dbReference type="PANTHER" id="PTHR24305">
    <property type="entry name" value="CYTOCHROME P450"/>
    <property type="match status" value="1"/>
</dbReference>
<evidence type="ECO:0000256" key="3">
    <source>
        <dbReference type="ARBA" id="ARBA00022617"/>
    </source>
</evidence>
<dbReference type="PRINTS" id="PR00463">
    <property type="entry name" value="EP450I"/>
</dbReference>
<reference evidence="7 8" key="1">
    <citation type="submission" date="2019-12" db="EMBL/GenBank/DDBJ databases">
        <title>A genome sequence resource for the geographically widespread anthracnose pathogen Colletotrichum asianum.</title>
        <authorList>
            <person name="Meng Y."/>
        </authorList>
    </citation>
    <scope>NUCLEOTIDE SEQUENCE [LARGE SCALE GENOMIC DNA]</scope>
    <source>
        <strain evidence="7 8">ICMP 18580</strain>
    </source>
</reference>
<dbReference type="Gene3D" id="3.30.559.10">
    <property type="entry name" value="Chloramphenicol acetyltransferase-like domain"/>
    <property type="match status" value="1"/>
</dbReference>
<dbReference type="InterPro" id="IPR017972">
    <property type="entry name" value="Cyt_P450_CS"/>
</dbReference>
<dbReference type="OrthoDB" id="1470350at2759"/>
<dbReference type="PANTHER" id="PTHR24305:SF210">
    <property type="entry name" value="CYTOCHROME P450 MONOOXYGENASE ASQL-RELATED"/>
    <property type="match status" value="1"/>
</dbReference>
<comment type="similarity">
    <text evidence="2">Belongs to the cytochrome P450 family.</text>
</comment>
<sequence length="1323" mass="148391">MADNCVASDHHPCEWMLDSPGQYSREQDTREKLVMRQVYGIPGKINYYMIFAIQLRYSLSDADAESRARQAWIALRCAQPSIAATATDSRMEYSILQPEGSDVWVSNTFSVHHTADSALSLSRKIQPNSDVRLHFLPGTKELLLCASHEHADAHGMLMLLDALCGYMAFPSTPKFDAQSDRLSPPLDVAADIGKASPRIKQWTAEKLQEWRARSDHSLCISADHSGPGVSEVGTVRLALTSKESLAVFTSAKTSNVSVNDLMTGATVMAAKKFGGNDHAYMMNSPIARHTSIEVRYVPNSSSLILSPISEQYVDYHGTLKWLYAVVLFSLVYSVLYNLCLSPIAKVPGPFFAKISPLWLMGAVYRRRLNRDIKTLHEKYGPVVRLSPTELSFATIAAQNAIHRPGGSAKECAFFTKEGTLEAMMGDIIWPATNLLTVTDPHEHQRLKKALQPAFTSSALRSQESIQKAHANVMISNIKTSATKRSCIDLTPLMSKAIWDIISDLSFGEPLLKDQLVKFETLKTTFCAVSPLLEALQVLLAVPGAQAFAKACVSLVPLLFWLPTRVLPSAQLRKRLDRQDQNEDFLTAIMRCRELGISMTDKELQSNASLLVMVGYDTTATSLSATINLLLRNPHYLRALKKELQSHFNSFDEMTAASLSQLPLLNGCIQEALRLFPPANGKGTNRTSPGAFIDGIYVPKGVNVSADMYTIQRSPQYWSRPDAFCPERWFDNGPGTEFANDIRSSHCPFLLGPRMCIGRAVALQSMRFIIAGMVCELELEAVGQYDWDNDVSNSYLWTDYRCFAEVSQLLYTTPAVFVRQDTYDGSSPRYSGGGSASDPGPYSGRAQDLWISRQWYNQAFEYPISPFILLTSLRISGNWPWEVEALHAKYGDIVRIGPNELSCAHPQSIKDIYGQSNINHPQFFRKFTTFYKQTDVGGSIGTEVDPHVHQTIRKRLAPGFSASTLRKQSDIIIRHIDSLLDQVSKHGASPEGMNMSQWFMWLVFDVIVDLSFGEELGTVELGQGNDWINMLANSGFQIALGYVVRRRWKALQDVVRSCLVNEKSKAMRTKYIANAREKASRRLQRGADVERFDFFSHLLRDKAPEANIDFFASQGTTLVAAGTETTSTFMSALTYYLLQNPRALHRLQEELRHTFRQHTEIDGESTKSLTYLNAVIEEGMRVFAPAPFGLPRVSPGAEVTGEWIPKGTVISTAAHVTSRDERWFYKAKEFHPERWLSQEHPHYEPIFSNDRKEASKPFSVGSRSCIGIHLSYMEIRICVAKLAWSFDWEQVSEHEDFVRDARLLGLWKAAPFHVRYLPFKGLEI</sequence>
<evidence type="ECO:0000313" key="7">
    <source>
        <dbReference type="EMBL" id="KAF0323084.1"/>
    </source>
</evidence>
<dbReference type="InterPro" id="IPR036396">
    <property type="entry name" value="Cyt_P450_sf"/>
</dbReference>
<dbReference type="SUPFAM" id="SSF48264">
    <property type="entry name" value="Cytochrome P450"/>
    <property type="match status" value="2"/>
</dbReference>
<organism evidence="7 8">
    <name type="scientific">Colletotrichum asianum</name>
    <dbReference type="NCBI Taxonomy" id="702518"/>
    <lineage>
        <taxon>Eukaryota</taxon>
        <taxon>Fungi</taxon>
        <taxon>Dikarya</taxon>
        <taxon>Ascomycota</taxon>
        <taxon>Pezizomycotina</taxon>
        <taxon>Sordariomycetes</taxon>
        <taxon>Hypocreomycetidae</taxon>
        <taxon>Glomerellales</taxon>
        <taxon>Glomerellaceae</taxon>
        <taxon>Colletotrichum</taxon>
        <taxon>Colletotrichum gloeosporioides species complex</taxon>
    </lineage>
</organism>
<evidence type="ECO:0000256" key="5">
    <source>
        <dbReference type="ARBA" id="ARBA00023004"/>
    </source>
</evidence>
<keyword evidence="8" id="KW-1185">Reference proteome</keyword>
<dbReference type="GO" id="GO:0020037">
    <property type="term" value="F:heme binding"/>
    <property type="evidence" value="ECO:0007669"/>
    <property type="project" value="InterPro"/>
</dbReference>
<dbReference type="GO" id="GO:0005506">
    <property type="term" value="F:iron ion binding"/>
    <property type="evidence" value="ECO:0007669"/>
    <property type="project" value="InterPro"/>
</dbReference>
<protein>
    <submittedName>
        <fullName evidence="7">Cytochrome p450</fullName>
    </submittedName>
</protein>
<dbReference type="EMBL" id="WOWK01000055">
    <property type="protein sequence ID" value="KAF0323084.1"/>
    <property type="molecule type" value="Genomic_DNA"/>
</dbReference>
<dbReference type="InterPro" id="IPR023213">
    <property type="entry name" value="CAT-like_dom_sf"/>
</dbReference>
<gene>
    <name evidence="7" type="ORF">GQ607_009628</name>
</gene>
<feature type="binding site" description="axial binding residue" evidence="6">
    <location>
        <position position="755"/>
    </location>
    <ligand>
        <name>heme</name>
        <dbReference type="ChEBI" id="CHEBI:30413"/>
    </ligand>
    <ligandPart>
        <name>Fe</name>
        <dbReference type="ChEBI" id="CHEBI:18248"/>
    </ligandPart>
</feature>
<evidence type="ECO:0000256" key="2">
    <source>
        <dbReference type="ARBA" id="ARBA00010617"/>
    </source>
</evidence>
<dbReference type="CDD" id="cd11058">
    <property type="entry name" value="CYP60B-like"/>
    <property type="match status" value="1"/>
</dbReference>
<comment type="caution">
    <text evidence="7">The sequence shown here is derived from an EMBL/GenBank/DDBJ whole genome shotgun (WGS) entry which is preliminary data.</text>
</comment>
<dbReference type="Pfam" id="PF00067">
    <property type="entry name" value="p450"/>
    <property type="match status" value="2"/>
</dbReference>
<evidence type="ECO:0000313" key="8">
    <source>
        <dbReference type="Proteomes" id="UP000434172"/>
    </source>
</evidence>
<proteinExistence type="inferred from homology"/>
<evidence type="ECO:0000256" key="6">
    <source>
        <dbReference type="PIRSR" id="PIRSR602401-1"/>
    </source>
</evidence>
<dbReference type="Gene3D" id="1.10.630.10">
    <property type="entry name" value="Cytochrome P450"/>
    <property type="match status" value="2"/>
</dbReference>